<dbReference type="AlphaFoldDB" id="A0A2T3BCT0"/>
<feature type="compositionally biased region" description="Acidic residues" evidence="1">
    <location>
        <begin position="128"/>
        <end position="139"/>
    </location>
</feature>
<dbReference type="InParanoid" id="A0A2T3BCT0"/>
<protein>
    <submittedName>
        <fullName evidence="2">Uncharacterized protein</fullName>
    </submittedName>
</protein>
<accession>A0A2T3BCT0</accession>
<reference evidence="2 3" key="1">
    <citation type="journal article" date="2018" name="New Phytol.">
        <title>Comparative genomics and transcriptomics depict ericoid mycorrhizal fungi as versatile saprotrophs and plant mutualists.</title>
        <authorList>
            <person name="Martino E."/>
            <person name="Morin E."/>
            <person name="Grelet G.A."/>
            <person name="Kuo A."/>
            <person name="Kohler A."/>
            <person name="Daghino S."/>
            <person name="Barry K.W."/>
            <person name="Cichocki N."/>
            <person name="Clum A."/>
            <person name="Dockter R.B."/>
            <person name="Hainaut M."/>
            <person name="Kuo R.C."/>
            <person name="LaButti K."/>
            <person name="Lindahl B.D."/>
            <person name="Lindquist E.A."/>
            <person name="Lipzen A."/>
            <person name="Khouja H.R."/>
            <person name="Magnuson J."/>
            <person name="Murat C."/>
            <person name="Ohm R.A."/>
            <person name="Singer S.W."/>
            <person name="Spatafora J.W."/>
            <person name="Wang M."/>
            <person name="Veneault-Fourrey C."/>
            <person name="Henrissat B."/>
            <person name="Grigoriev I.V."/>
            <person name="Martin F.M."/>
            <person name="Perotto S."/>
        </authorList>
    </citation>
    <scope>NUCLEOTIDE SEQUENCE [LARGE SCALE GENOMIC DNA]</scope>
    <source>
        <strain evidence="2 3">ATCC 22711</strain>
    </source>
</reference>
<name>A0A2T3BCT0_AMORE</name>
<organism evidence="2 3">
    <name type="scientific">Amorphotheca resinae ATCC 22711</name>
    <dbReference type="NCBI Taxonomy" id="857342"/>
    <lineage>
        <taxon>Eukaryota</taxon>
        <taxon>Fungi</taxon>
        <taxon>Dikarya</taxon>
        <taxon>Ascomycota</taxon>
        <taxon>Pezizomycotina</taxon>
        <taxon>Leotiomycetes</taxon>
        <taxon>Helotiales</taxon>
        <taxon>Amorphothecaceae</taxon>
        <taxon>Amorphotheca</taxon>
    </lineage>
</organism>
<evidence type="ECO:0000313" key="2">
    <source>
        <dbReference type="EMBL" id="PSS27209.1"/>
    </source>
</evidence>
<feature type="region of interest" description="Disordered" evidence="1">
    <location>
        <begin position="94"/>
        <end position="145"/>
    </location>
</feature>
<dbReference type="Proteomes" id="UP000241818">
    <property type="component" value="Unassembled WGS sequence"/>
</dbReference>
<sequence length="155" mass="18145">MRSSQAFFESGSSRGRGGGGGLFEMVRRVPDSWGGWGIKITIADTYKEGQYTERESKTVKSSTPARMQETLYFRTKELVWMGGDVVGFPGVGAKMRKRDQRTRRKGPMQTSFSGSLEKKECTGQMMEETVENAKEEEEREERRRRRRWWWWRIEE</sequence>
<dbReference type="GeneID" id="36571266"/>
<evidence type="ECO:0000256" key="1">
    <source>
        <dbReference type="SAM" id="MobiDB-lite"/>
    </source>
</evidence>
<gene>
    <name evidence="2" type="ORF">M430DRAFT_151056</name>
</gene>
<feature type="region of interest" description="Disordered" evidence="1">
    <location>
        <begin position="1"/>
        <end position="21"/>
    </location>
</feature>
<dbReference type="RefSeq" id="XP_024724734.1">
    <property type="nucleotide sequence ID" value="XM_024863185.1"/>
</dbReference>
<evidence type="ECO:0000313" key="3">
    <source>
        <dbReference type="Proteomes" id="UP000241818"/>
    </source>
</evidence>
<feature type="compositionally biased region" description="Basic residues" evidence="1">
    <location>
        <begin position="94"/>
        <end position="106"/>
    </location>
</feature>
<keyword evidence="3" id="KW-1185">Reference proteome</keyword>
<dbReference type="EMBL" id="KZ679006">
    <property type="protein sequence ID" value="PSS27209.1"/>
    <property type="molecule type" value="Genomic_DNA"/>
</dbReference>
<proteinExistence type="predicted"/>